<dbReference type="GO" id="GO:0008234">
    <property type="term" value="F:cysteine-type peptidase activity"/>
    <property type="evidence" value="ECO:0007669"/>
    <property type="project" value="InterPro"/>
</dbReference>
<dbReference type="PRINTS" id="PR00705">
    <property type="entry name" value="PAPAIN"/>
</dbReference>
<feature type="domain" description="Cathepsin propeptide inhibitor" evidence="5">
    <location>
        <begin position="59"/>
        <end position="115"/>
    </location>
</feature>
<evidence type="ECO:0000256" key="1">
    <source>
        <dbReference type="ARBA" id="ARBA00008455"/>
    </source>
</evidence>
<organism evidence="6 7">
    <name type="scientific">Solanum commersonii</name>
    <name type="common">Commerson's wild potato</name>
    <name type="synonym">Commerson's nightshade</name>
    <dbReference type="NCBI Taxonomy" id="4109"/>
    <lineage>
        <taxon>Eukaryota</taxon>
        <taxon>Viridiplantae</taxon>
        <taxon>Streptophyta</taxon>
        <taxon>Embryophyta</taxon>
        <taxon>Tracheophyta</taxon>
        <taxon>Spermatophyta</taxon>
        <taxon>Magnoliopsida</taxon>
        <taxon>eudicotyledons</taxon>
        <taxon>Gunneridae</taxon>
        <taxon>Pentapetalae</taxon>
        <taxon>asterids</taxon>
        <taxon>lamiids</taxon>
        <taxon>Solanales</taxon>
        <taxon>Solanaceae</taxon>
        <taxon>Solanoideae</taxon>
        <taxon>Solaneae</taxon>
        <taxon>Solanum</taxon>
    </lineage>
</organism>
<dbReference type="Gene3D" id="3.90.70.10">
    <property type="entry name" value="Cysteine proteinases"/>
    <property type="match status" value="1"/>
</dbReference>
<dbReference type="EMBL" id="JACXVP010000004">
    <property type="protein sequence ID" value="KAG5613396.1"/>
    <property type="molecule type" value="Genomic_DNA"/>
</dbReference>
<dbReference type="OrthoDB" id="10253408at2759"/>
<evidence type="ECO:0000259" key="5">
    <source>
        <dbReference type="SMART" id="SM00848"/>
    </source>
</evidence>
<dbReference type="GO" id="GO:0006508">
    <property type="term" value="P:proteolysis"/>
    <property type="evidence" value="ECO:0007669"/>
    <property type="project" value="InterPro"/>
</dbReference>
<comment type="caution">
    <text evidence="6">The sequence shown here is derived from an EMBL/GenBank/DDBJ whole genome shotgun (WGS) entry which is preliminary data.</text>
</comment>
<evidence type="ECO:0000313" key="6">
    <source>
        <dbReference type="EMBL" id="KAG5613396.1"/>
    </source>
</evidence>
<feature type="domain" description="Peptidase C1A papain C-terminal" evidence="4">
    <location>
        <begin position="142"/>
        <end position="408"/>
    </location>
</feature>
<feature type="chain" id="PRO_5039918704" description="Cysteine protease" evidence="3">
    <location>
        <begin position="33"/>
        <end position="417"/>
    </location>
</feature>
<dbReference type="PROSITE" id="PS00640">
    <property type="entry name" value="THIOL_PROTEASE_ASN"/>
    <property type="match status" value="1"/>
</dbReference>
<dbReference type="InterPro" id="IPR013128">
    <property type="entry name" value="Peptidase_C1A"/>
</dbReference>
<dbReference type="PANTHER" id="PTHR12411">
    <property type="entry name" value="CYSTEINE PROTEASE FAMILY C1-RELATED"/>
    <property type="match status" value="1"/>
</dbReference>
<dbReference type="InterPro" id="IPR013201">
    <property type="entry name" value="Prot_inhib_I29"/>
</dbReference>
<dbReference type="Pfam" id="PF00112">
    <property type="entry name" value="Peptidase_C1"/>
    <property type="match status" value="2"/>
</dbReference>
<evidence type="ECO:0000256" key="2">
    <source>
        <dbReference type="ARBA" id="ARBA00023157"/>
    </source>
</evidence>
<sequence length="417" mass="46360">MRKYLFFFFTLPMDRLFLLSLLAFALFSSAIAFSDDDPLIRQVVSENDDNHMLNAEHHFSLFKAKFGKIYASQEEHDHRLKVFKANLRRAKRHQLLDPSAEHGITQFSDLTPSEFRRTYLGLNKPRPNLNAEKAPILPTKDLPADFDWREKGAVTDVKNQGSCGSCWSFSTTGAVEGAHFLATGELVSLSEQQLVDCDHEPKLVISMLKSKLFGKGLKIRTFSVSVLLGLRPVVKAKGNWNVCDPVEKNDCDAGCDGGLMTTAFEYTLKAGGLQLEKDYPYTGKDGKCHFDKSKIAASVSNFSVVGLDEDQIAANLLKHGPLAVGINAAWMQTYVRGVSCPLICLKHQDHGVLLVGYGSEGFAPIRLKNKPYWIIKNSWGKTWGEHGYYKICRGHNICGVDAMVSTVTATHTTNPNL</sequence>
<protein>
    <recommendedName>
        <fullName evidence="8">Cysteine protease</fullName>
    </recommendedName>
</protein>
<dbReference type="AlphaFoldDB" id="A0A9J5ZMQ6"/>
<evidence type="ECO:0008006" key="8">
    <source>
        <dbReference type="Google" id="ProtNLM"/>
    </source>
</evidence>
<dbReference type="SUPFAM" id="SSF54001">
    <property type="entry name" value="Cysteine proteinases"/>
    <property type="match status" value="1"/>
</dbReference>
<keyword evidence="7" id="KW-1185">Reference proteome</keyword>
<proteinExistence type="inferred from homology"/>
<accession>A0A9J5ZMQ6</accession>
<name>A0A9J5ZMQ6_SOLCO</name>
<dbReference type="InterPro" id="IPR039417">
    <property type="entry name" value="Peptidase_C1A_papain-like"/>
</dbReference>
<keyword evidence="2" id="KW-1015">Disulfide bond</keyword>
<feature type="signal peptide" evidence="3">
    <location>
        <begin position="1"/>
        <end position="32"/>
    </location>
</feature>
<dbReference type="InterPro" id="IPR000668">
    <property type="entry name" value="Peptidase_C1A_C"/>
</dbReference>
<reference evidence="6 7" key="1">
    <citation type="submission" date="2020-09" db="EMBL/GenBank/DDBJ databases">
        <title>De no assembly of potato wild relative species, Solanum commersonii.</title>
        <authorList>
            <person name="Cho K."/>
        </authorList>
    </citation>
    <scope>NUCLEOTIDE SEQUENCE [LARGE SCALE GENOMIC DNA]</scope>
    <source>
        <strain evidence="6">LZ3.2</strain>
        <tissue evidence="6">Leaf</tissue>
    </source>
</reference>
<dbReference type="SMART" id="SM00848">
    <property type="entry name" value="Inhibitor_I29"/>
    <property type="match status" value="1"/>
</dbReference>
<evidence type="ECO:0000313" key="7">
    <source>
        <dbReference type="Proteomes" id="UP000824120"/>
    </source>
</evidence>
<dbReference type="Proteomes" id="UP000824120">
    <property type="component" value="Chromosome 4"/>
</dbReference>
<evidence type="ECO:0000259" key="4">
    <source>
        <dbReference type="SMART" id="SM00645"/>
    </source>
</evidence>
<dbReference type="InterPro" id="IPR000169">
    <property type="entry name" value="Pept_cys_AS"/>
</dbReference>
<dbReference type="SMART" id="SM00645">
    <property type="entry name" value="Pept_C1"/>
    <property type="match status" value="1"/>
</dbReference>
<dbReference type="InterPro" id="IPR025661">
    <property type="entry name" value="Pept_asp_AS"/>
</dbReference>
<dbReference type="Pfam" id="PF08246">
    <property type="entry name" value="Inhibitor_I29"/>
    <property type="match status" value="1"/>
</dbReference>
<gene>
    <name evidence="6" type="ORF">H5410_024677</name>
</gene>
<dbReference type="InterPro" id="IPR038765">
    <property type="entry name" value="Papain-like_cys_pep_sf"/>
</dbReference>
<comment type="similarity">
    <text evidence="1">Belongs to the peptidase C1 family.</text>
</comment>
<dbReference type="PROSITE" id="PS00139">
    <property type="entry name" value="THIOL_PROTEASE_CYS"/>
    <property type="match status" value="1"/>
</dbReference>
<dbReference type="CDD" id="cd02248">
    <property type="entry name" value="Peptidase_C1A"/>
    <property type="match status" value="1"/>
</dbReference>
<keyword evidence="3" id="KW-0732">Signal</keyword>
<evidence type="ECO:0000256" key="3">
    <source>
        <dbReference type="SAM" id="SignalP"/>
    </source>
</evidence>